<dbReference type="SMART" id="SM00267">
    <property type="entry name" value="GGDEF"/>
    <property type="match status" value="1"/>
</dbReference>
<dbReference type="PANTHER" id="PTHR46663">
    <property type="entry name" value="DIGUANYLATE CYCLASE DGCT-RELATED"/>
    <property type="match status" value="1"/>
</dbReference>
<protein>
    <submittedName>
        <fullName evidence="3">PAS domain S-box-containing protein/diguanylate cyclase (GGDEF) domain-containing protein</fullName>
    </submittedName>
</protein>
<dbReference type="PANTHER" id="PTHR46663:SF4">
    <property type="entry name" value="DIGUANYLATE CYCLASE DGCT-RELATED"/>
    <property type="match status" value="1"/>
</dbReference>
<dbReference type="InterPro" id="IPR000014">
    <property type="entry name" value="PAS"/>
</dbReference>
<dbReference type="InterPro" id="IPR052163">
    <property type="entry name" value="DGC-Regulatory_Protein"/>
</dbReference>
<dbReference type="Gene3D" id="3.30.70.270">
    <property type="match status" value="1"/>
</dbReference>
<accession>A0A1M6LF63</accession>
<dbReference type="Pfam" id="PF13426">
    <property type="entry name" value="PAS_9"/>
    <property type="match status" value="1"/>
</dbReference>
<evidence type="ECO:0000259" key="2">
    <source>
        <dbReference type="PROSITE" id="PS50887"/>
    </source>
</evidence>
<dbReference type="PROSITE" id="PS50112">
    <property type="entry name" value="PAS"/>
    <property type="match status" value="1"/>
</dbReference>
<dbReference type="InterPro" id="IPR029787">
    <property type="entry name" value="Nucleotide_cyclase"/>
</dbReference>
<organism evidence="3 4">
    <name type="scientific">Desulfatibacillum alkenivorans DSM 16219</name>
    <dbReference type="NCBI Taxonomy" id="1121393"/>
    <lineage>
        <taxon>Bacteria</taxon>
        <taxon>Pseudomonadati</taxon>
        <taxon>Thermodesulfobacteriota</taxon>
        <taxon>Desulfobacteria</taxon>
        <taxon>Desulfobacterales</taxon>
        <taxon>Desulfatibacillaceae</taxon>
        <taxon>Desulfatibacillum</taxon>
    </lineage>
</organism>
<dbReference type="CDD" id="cd01949">
    <property type="entry name" value="GGDEF"/>
    <property type="match status" value="1"/>
</dbReference>
<name>A0A1M6LF63_9BACT</name>
<evidence type="ECO:0000259" key="1">
    <source>
        <dbReference type="PROSITE" id="PS50112"/>
    </source>
</evidence>
<dbReference type="Proteomes" id="UP000183994">
    <property type="component" value="Unassembled WGS sequence"/>
</dbReference>
<dbReference type="InterPro" id="IPR043128">
    <property type="entry name" value="Rev_trsase/Diguanyl_cyclase"/>
</dbReference>
<dbReference type="PROSITE" id="PS50887">
    <property type="entry name" value="GGDEF"/>
    <property type="match status" value="1"/>
</dbReference>
<keyword evidence="4" id="KW-1185">Reference proteome</keyword>
<dbReference type="InterPro" id="IPR000160">
    <property type="entry name" value="GGDEF_dom"/>
</dbReference>
<dbReference type="RefSeq" id="WP_073475578.1">
    <property type="nucleotide sequence ID" value="NZ_FQZU01000010.1"/>
</dbReference>
<dbReference type="InterPro" id="IPR035965">
    <property type="entry name" value="PAS-like_dom_sf"/>
</dbReference>
<evidence type="ECO:0000313" key="3">
    <source>
        <dbReference type="EMBL" id="SHJ69873.1"/>
    </source>
</evidence>
<dbReference type="AlphaFoldDB" id="A0A1M6LF63"/>
<dbReference type="SUPFAM" id="SSF55785">
    <property type="entry name" value="PYP-like sensor domain (PAS domain)"/>
    <property type="match status" value="1"/>
</dbReference>
<sequence>MHLFKKADLTDTVDFYKSLLDKMLEGVYFVTPDRVITYWNSGAEKLTGYRSEEVTGKTCSENIIMHVDRWGHNLCGTGSCPAQKTMQDGKAREVAVSYHHKDGHLAPAVARFIPFRDRSGAIVGAVEVFHDTTPLMCEKDKADKLRRLSLVDSLTNLANRKMAEIRLAAKLNEFSRYGWPFGILFCDVDDLKQVNTLYGRGVGDQMLKAIARTLEGNLRTSDFISRWGDDEFLIILANVDKQTLARVAQKVERLTANTKVHLDPLDRGKAVSVTNSIGGVIAQPNDTVETLLARADELMYRSRHAGVNQVSA</sequence>
<feature type="domain" description="GGDEF" evidence="2">
    <location>
        <begin position="179"/>
        <end position="312"/>
    </location>
</feature>
<reference evidence="4" key="1">
    <citation type="submission" date="2016-11" db="EMBL/GenBank/DDBJ databases">
        <authorList>
            <person name="Varghese N."/>
            <person name="Submissions S."/>
        </authorList>
    </citation>
    <scope>NUCLEOTIDE SEQUENCE [LARGE SCALE GENOMIC DNA]</scope>
    <source>
        <strain evidence="4">DSM 16219</strain>
    </source>
</reference>
<dbReference type="STRING" id="1121393.SAMN02745216_02120"/>
<dbReference type="CDD" id="cd00130">
    <property type="entry name" value="PAS"/>
    <property type="match status" value="1"/>
</dbReference>
<dbReference type="Pfam" id="PF00990">
    <property type="entry name" value="GGDEF"/>
    <property type="match status" value="1"/>
</dbReference>
<dbReference type="NCBIfam" id="TIGR00229">
    <property type="entry name" value="sensory_box"/>
    <property type="match status" value="1"/>
</dbReference>
<dbReference type="SUPFAM" id="SSF55073">
    <property type="entry name" value="Nucleotide cyclase"/>
    <property type="match status" value="1"/>
</dbReference>
<proteinExistence type="predicted"/>
<feature type="domain" description="PAS" evidence="1">
    <location>
        <begin position="12"/>
        <end position="58"/>
    </location>
</feature>
<gene>
    <name evidence="3" type="ORF">SAMN02745216_02120</name>
</gene>
<dbReference type="OrthoDB" id="9790367at2"/>
<dbReference type="EMBL" id="FQZU01000010">
    <property type="protein sequence ID" value="SHJ69873.1"/>
    <property type="molecule type" value="Genomic_DNA"/>
</dbReference>
<dbReference type="Gene3D" id="3.30.450.20">
    <property type="entry name" value="PAS domain"/>
    <property type="match status" value="1"/>
</dbReference>
<dbReference type="NCBIfam" id="TIGR00254">
    <property type="entry name" value="GGDEF"/>
    <property type="match status" value="1"/>
</dbReference>
<evidence type="ECO:0000313" key="4">
    <source>
        <dbReference type="Proteomes" id="UP000183994"/>
    </source>
</evidence>